<dbReference type="HOGENOM" id="CLU_1108635_0_0_1"/>
<dbReference type="eggNOG" id="ENOG502SQ1S">
    <property type="taxonomic scope" value="Eukaryota"/>
</dbReference>
<proteinExistence type="predicted"/>
<accession>K4CZ00</accession>
<protein>
    <submittedName>
        <fullName evidence="2">Uncharacterized protein</fullName>
    </submittedName>
</protein>
<dbReference type="Proteomes" id="UP000004994">
    <property type="component" value="Chromosome 10"/>
</dbReference>
<organism evidence="2">
    <name type="scientific">Solanum lycopersicum</name>
    <name type="common">Tomato</name>
    <name type="synonym">Lycopersicon esculentum</name>
    <dbReference type="NCBI Taxonomy" id="4081"/>
    <lineage>
        <taxon>Eukaryota</taxon>
        <taxon>Viridiplantae</taxon>
        <taxon>Streptophyta</taxon>
        <taxon>Embryophyta</taxon>
        <taxon>Tracheophyta</taxon>
        <taxon>Spermatophyta</taxon>
        <taxon>Magnoliopsida</taxon>
        <taxon>eudicotyledons</taxon>
        <taxon>Gunneridae</taxon>
        <taxon>Pentapetalae</taxon>
        <taxon>asterids</taxon>
        <taxon>lamiids</taxon>
        <taxon>Solanales</taxon>
        <taxon>Solanaceae</taxon>
        <taxon>Solanoideae</taxon>
        <taxon>Solaneae</taxon>
        <taxon>Solanum</taxon>
        <taxon>Solanum subgen. Lycopersicon</taxon>
    </lineage>
</organism>
<evidence type="ECO:0000313" key="2">
    <source>
        <dbReference type="EnsemblPlants" id="Solyc10g018790.1.1"/>
    </source>
</evidence>
<dbReference type="PhylomeDB" id="K4CZ00"/>
<feature type="region of interest" description="Disordered" evidence="1">
    <location>
        <begin position="108"/>
        <end position="170"/>
    </location>
</feature>
<reference evidence="2" key="2">
    <citation type="submission" date="2015-06" db="UniProtKB">
        <authorList>
            <consortium name="EnsemblPlants"/>
        </authorList>
    </citation>
    <scope>IDENTIFICATION</scope>
    <source>
        <strain evidence="2">cv. Heinz 1706</strain>
    </source>
</reference>
<sequence length="251" mass="28663">MCKQEHLHLSLTKGFLSLTSKENAQSILMQNFSTLVGKKLEEELPQVPKNSCTLKAQSKTDEMPQSCSRLIARSMQKPQQNVPPNLSTLKAKIVQKEVPQAPMNSSSLVAKVSEKQSQHVPRESPTLEECDIQDQVEQETQNSEENDLSGELGPITQENKRGSTVMQSAHGKKSEKMIFLESAKRWALDGIKNARRKYKNDLYQKHYKAYDNDDLRMENKPIDVSESDFEDLLKYWASKNSRKKRRKVPLS</sequence>
<feature type="compositionally biased region" description="Basic and acidic residues" evidence="1">
    <location>
        <begin position="112"/>
        <end position="122"/>
    </location>
</feature>
<dbReference type="EnsemblPlants" id="Solyc10g018790.1.1">
    <property type="protein sequence ID" value="Solyc10g018790.1.1"/>
    <property type="gene ID" value="Solyc10g018790.1"/>
</dbReference>
<evidence type="ECO:0000313" key="3">
    <source>
        <dbReference type="Proteomes" id="UP000004994"/>
    </source>
</evidence>
<dbReference type="PaxDb" id="4081-Solyc10g018790.1.1"/>
<evidence type="ECO:0000256" key="1">
    <source>
        <dbReference type="SAM" id="MobiDB-lite"/>
    </source>
</evidence>
<dbReference type="SMR" id="K4CZ00"/>
<reference evidence="2" key="1">
    <citation type="journal article" date="2012" name="Nature">
        <title>The tomato genome sequence provides insights into fleshy fruit evolution.</title>
        <authorList>
            <consortium name="Tomato Genome Consortium"/>
        </authorList>
    </citation>
    <scope>NUCLEOTIDE SEQUENCE [LARGE SCALE GENOMIC DNA]</scope>
    <source>
        <strain evidence="2">cv. Heinz 1706</strain>
    </source>
</reference>
<feature type="compositionally biased region" description="Acidic residues" evidence="1">
    <location>
        <begin position="126"/>
        <end position="148"/>
    </location>
</feature>
<name>K4CZ00_SOLLC</name>
<dbReference type="Gramene" id="Solyc10g018790.1.1">
    <property type="protein sequence ID" value="Solyc10g018790.1.1"/>
    <property type="gene ID" value="Solyc10g018790.1"/>
</dbReference>
<dbReference type="AlphaFoldDB" id="K4CZ00"/>
<keyword evidence="3" id="KW-1185">Reference proteome</keyword>
<dbReference type="InParanoid" id="K4CZ00"/>